<feature type="transmembrane region" description="Helical" evidence="1">
    <location>
        <begin position="72"/>
        <end position="91"/>
    </location>
</feature>
<evidence type="ECO:0000313" key="3">
    <source>
        <dbReference type="Proteomes" id="UP000285232"/>
    </source>
</evidence>
<accession>A0A419RT71</accession>
<feature type="transmembrane region" description="Helical" evidence="1">
    <location>
        <begin position="224"/>
        <end position="240"/>
    </location>
</feature>
<feature type="transmembrane region" description="Helical" evidence="1">
    <location>
        <begin position="194"/>
        <end position="212"/>
    </location>
</feature>
<feature type="transmembrane region" description="Helical" evidence="1">
    <location>
        <begin position="6"/>
        <end position="26"/>
    </location>
</feature>
<dbReference type="AlphaFoldDB" id="A0A419RT71"/>
<dbReference type="EMBL" id="RAHX01000001">
    <property type="protein sequence ID" value="RJY08969.1"/>
    <property type="molecule type" value="Genomic_DNA"/>
</dbReference>
<feature type="transmembrane region" description="Helical" evidence="1">
    <location>
        <begin position="35"/>
        <end position="52"/>
    </location>
</feature>
<feature type="transmembrane region" description="Helical" evidence="1">
    <location>
        <begin position="137"/>
        <end position="158"/>
    </location>
</feature>
<reference evidence="2 3" key="1">
    <citation type="journal article" date="2017" name="Int. J. Syst. Evol. Microbiol.">
        <title>Erythrobacter aquimixticola sp. nov., isolated from the junction between the ocean and a freshwater spring.</title>
        <authorList>
            <person name="Park S."/>
            <person name="Jung Y.T."/>
            <person name="Choi S.J."/>
            <person name="Yoon J.H."/>
        </authorList>
    </citation>
    <scope>NUCLEOTIDE SEQUENCE [LARGE SCALE GENOMIC DNA]</scope>
    <source>
        <strain evidence="2 3">JSSK-14</strain>
    </source>
</reference>
<sequence length="245" mass="26820">MGITAITGAMALAFAAIHIFVGRLHFLSVTPRSRWLSFAGGVAVGYIFLHVLPELAAHQREFAEEMGVDRITAESVVYSLALAGLATFYGLERLVQRGGEAGDAKRMQRHVLYLHTVSYGALNLLIGYLLLQGEEEGAWGLALYFTAMSLHFVTADFGMREDNRAAYDRIGRWIITACVIAGWLLGLVLDLSKTLIGCLFAFLAGGIVLNVLKEELPEERQSAFLPFLFGTLLYAALVIAERHGV</sequence>
<organism evidence="2 3">
    <name type="scientific">Aurantiacibacter aquimixticola</name>
    <dbReference type="NCBI Taxonomy" id="1958945"/>
    <lineage>
        <taxon>Bacteria</taxon>
        <taxon>Pseudomonadati</taxon>
        <taxon>Pseudomonadota</taxon>
        <taxon>Alphaproteobacteria</taxon>
        <taxon>Sphingomonadales</taxon>
        <taxon>Erythrobacteraceae</taxon>
        <taxon>Aurantiacibacter</taxon>
    </lineage>
</organism>
<keyword evidence="1" id="KW-0812">Transmembrane</keyword>
<dbReference type="RefSeq" id="WP_120047980.1">
    <property type="nucleotide sequence ID" value="NZ_RAHX01000001.1"/>
</dbReference>
<keyword evidence="1" id="KW-1133">Transmembrane helix</keyword>
<evidence type="ECO:0000313" key="2">
    <source>
        <dbReference type="EMBL" id="RJY08969.1"/>
    </source>
</evidence>
<proteinExistence type="predicted"/>
<gene>
    <name evidence="2" type="ORF">D6201_05970</name>
</gene>
<dbReference type="Proteomes" id="UP000285232">
    <property type="component" value="Unassembled WGS sequence"/>
</dbReference>
<comment type="caution">
    <text evidence="2">The sequence shown here is derived from an EMBL/GenBank/DDBJ whole genome shotgun (WGS) entry which is preliminary data.</text>
</comment>
<name>A0A419RT71_9SPHN</name>
<protein>
    <submittedName>
        <fullName evidence="2">Uncharacterized protein</fullName>
    </submittedName>
</protein>
<keyword evidence="3" id="KW-1185">Reference proteome</keyword>
<dbReference type="OrthoDB" id="21325at2"/>
<evidence type="ECO:0000256" key="1">
    <source>
        <dbReference type="SAM" id="Phobius"/>
    </source>
</evidence>
<feature type="transmembrane region" description="Helical" evidence="1">
    <location>
        <begin position="112"/>
        <end position="131"/>
    </location>
</feature>
<keyword evidence="1" id="KW-0472">Membrane</keyword>
<feature type="transmembrane region" description="Helical" evidence="1">
    <location>
        <begin position="170"/>
        <end position="188"/>
    </location>
</feature>